<proteinExistence type="predicted"/>
<dbReference type="RefSeq" id="WP_066306000.1">
    <property type="nucleotide sequence ID" value="NZ_KQ959507.1"/>
</dbReference>
<name>A0A133XSK0_9ACTN</name>
<gene>
    <name evidence="1" type="ORF">HMPREF3192_01136</name>
</gene>
<sequence>MGEHLTATWDDLYKILIVTGHSELSRKLWMSEKSNRCGWAKKVIFQPTEGKKAAFFGYSGFA</sequence>
<dbReference type="OrthoDB" id="3263746at2"/>
<dbReference type="AlphaFoldDB" id="A0A133XSK0"/>
<reference evidence="2" key="1">
    <citation type="submission" date="2016-01" db="EMBL/GenBank/DDBJ databases">
        <authorList>
            <person name="Mitreva M."/>
            <person name="Pepin K.H."/>
            <person name="Mihindukulasuriya K.A."/>
            <person name="Fulton R."/>
            <person name="Fronick C."/>
            <person name="O'Laughlin M."/>
            <person name="Miner T."/>
            <person name="Herter B."/>
            <person name="Rosa B.A."/>
            <person name="Cordes M."/>
            <person name="Tomlinson C."/>
            <person name="Wollam A."/>
            <person name="Palsikar V.B."/>
            <person name="Mardis E.R."/>
            <person name="Wilson R.K."/>
        </authorList>
    </citation>
    <scope>NUCLEOTIDE SEQUENCE [LARGE SCALE GENOMIC DNA]</scope>
    <source>
        <strain evidence="2">DNF00019</strain>
    </source>
</reference>
<accession>A0A133XSK0</accession>
<organism evidence="1 2">
    <name type="scientific">Atopobium deltae</name>
    <dbReference type="NCBI Taxonomy" id="1393034"/>
    <lineage>
        <taxon>Bacteria</taxon>
        <taxon>Bacillati</taxon>
        <taxon>Actinomycetota</taxon>
        <taxon>Coriobacteriia</taxon>
        <taxon>Coriobacteriales</taxon>
        <taxon>Atopobiaceae</taxon>
        <taxon>Atopobium</taxon>
    </lineage>
</organism>
<dbReference type="STRING" id="1393034.HMPREF3192_01136"/>
<keyword evidence="2" id="KW-1185">Reference proteome</keyword>
<dbReference type="PATRIC" id="fig|1393034.3.peg.1106"/>
<protein>
    <submittedName>
        <fullName evidence="1">Toxin-antitoxin system, toxin component domain protein</fullName>
    </submittedName>
</protein>
<evidence type="ECO:0000313" key="2">
    <source>
        <dbReference type="Proteomes" id="UP000070675"/>
    </source>
</evidence>
<evidence type="ECO:0000313" key="1">
    <source>
        <dbReference type="EMBL" id="KXB33906.1"/>
    </source>
</evidence>
<dbReference type="Proteomes" id="UP000070675">
    <property type="component" value="Unassembled WGS sequence"/>
</dbReference>
<dbReference type="EMBL" id="LSCR01000029">
    <property type="protein sequence ID" value="KXB33906.1"/>
    <property type="molecule type" value="Genomic_DNA"/>
</dbReference>
<comment type="caution">
    <text evidence="1">The sequence shown here is derived from an EMBL/GenBank/DDBJ whole genome shotgun (WGS) entry which is preliminary data.</text>
</comment>